<keyword evidence="11" id="KW-0408">Iron</keyword>
<evidence type="ECO:0000256" key="18">
    <source>
        <dbReference type="ARBA" id="ARBA00046452"/>
    </source>
</evidence>
<evidence type="ECO:0000256" key="7">
    <source>
        <dbReference type="ARBA" id="ARBA00022490"/>
    </source>
</evidence>
<keyword evidence="9" id="KW-0223">Dioxygenase</keyword>
<keyword evidence="12" id="KW-0539">Nucleus</keyword>
<feature type="domain" description="Alpha-ketoglutarate-dependent dioxygenase FTO catalytic" evidence="24">
    <location>
        <begin position="12"/>
        <end position="248"/>
    </location>
</feature>
<dbReference type="Gene3D" id="1.20.58.1470">
    <property type="entry name" value="FTO C-terminal domain"/>
    <property type="match status" value="1"/>
</dbReference>
<dbReference type="InterPro" id="IPR024366">
    <property type="entry name" value="FTO_C"/>
</dbReference>
<comment type="catalytic activity">
    <reaction evidence="23">
        <text>a 5'-end (N(7)-methyl 5'-triphosphoguanosine)-(N(6),2'-O-dimethyladenosine) in mRNA + 2-oxoglutarate + O2 = a 5'-end (N(7)-methyl 5'-triphosphoguanosine)-(2'-O-methyladenosine) in mRNA + formaldehyde + succinate + CO2</text>
        <dbReference type="Rhea" id="RHEA:57896"/>
        <dbReference type="Rhea" id="RHEA-COMP:11518"/>
        <dbReference type="Rhea" id="RHEA-COMP:11519"/>
        <dbReference type="ChEBI" id="CHEBI:15379"/>
        <dbReference type="ChEBI" id="CHEBI:16526"/>
        <dbReference type="ChEBI" id="CHEBI:16810"/>
        <dbReference type="ChEBI" id="CHEBI:16842"/>
        <dbReference type="ChEBI" id="CHEBI:30031"/>
        <dbReference type="ChEBI" id="CHEBI:85958"/>
        <dbReference type="ChEBI" id="CHEBI:85959"/>
    </reaction>
</comment>
<dbReference type="Pfam" id="PF12933">
    <property type="entry name" value="FTO_NTD"/>
    <property type="match status" value="1"/>
</dbReference>
<keyword evidence="26" id="KW-1185">Reference proteome</keyword>
<evidence type="ECO:0000256" key="23">
    <source>
        <dbReference type="ARBA" id="ARBA00049565"/>
    </source>
</evidence>
<evidence type="ECO:0000256" key="2">
    <source>
        <dbReference type="ARBA" id="ARBA00004496"/>
    </source>
</evidence>
<comment type="subcellular location">
    <subcellularLocation>
        <location evidence="2">Cytoplasm</location>
    </subcellularLocation>
    <subcellularLocation>
        <location evidence="1">Nucleus speckle</location>
    </subcellularLocation>
</comment>
<evidence type="ECO:0000256" key="12">
    <source>
        <dbReference type="ARBA" id="ARBA00023242"/>
    </source>
</evidence>
<keyword evidence="7" id="KW-0963">Cytoplasm</keyword>
<comment type="catalytic activity">
    <reaction evidence="22">
        <text>N(6)-methyladenosine in U6 snRNA + 2-oxoglutarate + O2 = adenosine in U6 snRNA + formaldehyde + succinate + CO2</text>
        <dbReference type="Rhea" id="RHEA:57900"/>
        <dbReference type="Rhea" id="RHEA-COMP:13573"/>
        <dbReference type="Rhea" id="RHEA-COMP:13574"/>
        <dbReference type="ChEBI" id="CHEBI:15379"/>
        <dbReference type="ChEBI" id="CHEBI:16526"/>
        <dbReference type="ChEBI" id="CHEBI:16810"/>
        <dbReference type="ChEBI" id="CHEBI:16842"/>
        <dbReference type="ChEBI" id="CHEBI:30031"/>
        <dbReference type="ChEBI" id="CHEBI:74411"/>
        <dbReference type="ChEBI" id="CHEBI:74449"/>
    </reaction>
</comment>
<evidence type="ECO:0000256" key="14">
    <source>
        <dbReference type="ARBA" id="ARBA00030546"/>
    </source>
</evidence>
<comment type="catalytic activity">
    <reaction evidence="20">
        <text>an N(6)-methyladenosine in mRNA + 2-oxoglutarate + O2 = an adenosine in mRNA + formaldehyde + succinate + CO2</text>
        <dbReference type="Rhea" id="RHEA:49520"/>
        <dbReference type="Rhea" id="RHEA-COMP:12414"/>
        <dbReference type="Rhea" id="RHEA-COMP:12417"/>
        <dbReference type="ChEBI" id="CHEBI:15379"/>
        <dbReference type="ChEBI" id="CHEBI:16526"/>
        <dbReference type="ChEBI" id="CHEBI:16810"/>
        <dbReference type="ChEBI" id="CHEBI:16842"/>
        <dbReference type="ChEBI" id="CHEBI:30031"/>
        <dbReference type="ChEBI" id="CHEBI:74411"/>
        <dbReference type="ChEBI" id="CHEBI:74449"/>
        <dbReference type="EC" id="1.14.11.53"/>
    </reaction>
</comment>
<reference evidence="25 26" key="1">
    <citation type="journal article" date="2007" name="Proc. Natl. Acad. Sci. U.S.A.">
        <title>The tiny eukaryote Ostreococcus provides genomic insights into the paradox of plankton speciation.</title>
        <authorList>
            <person name="Palenik B."/>
            <person name="Grimwood J."/>
            <person name="Aerts A."/>
            <person name="Rouze P."/>
            <person name="Salamov A."/>
            <person name="Putnam N."/>
            <person name="Dupont C."/>
            <person name="Jorgensen R."/>
            <person name="Derelle E."/>
            <person name="Rombauts S."/>
            <person name="Zhou K."/>
            <person name="Otillar R."/>
            <person name="Merchant S.S."/>
            <person name="Podell S."/>
            <person name="Gaasterland T."/>
            <person name="Napoli C."/>
            <person name="Gendler K."/>
            <person name="Manuell A."/>
            <person name="Tai V."/>
            <person name="Vallon O."/>
            <person name="Piganeau G."/>
            <person name="Jancek S."/>
            <person name="Heijde M."/>
            <person name="Jabbari K."/>
            <person name="Bowler C."/>
            <person name="Lohr M."/>
            <person name="Robbens S."/>
            <person name="Werner G."/>
            <person name="Dubchak I."/>
            <person name="Pazour G.J."/>
            <person name="Ren Q."/>
            <person name="Paulsen I."/>
            <person name="Delwiche C."/>
            <person name="Schmutz J."/>
            <person name="Rokhsar D."/>
            <person name="Van de Peer Y."/>
            <person name="Moreau H."/>
            <person name="Grigoriev I.V."/>
        </authorList>
    </citation>
    <scope>NUCLEOTIDE SEQUENCE [LARGE SCALE GENOMIC DNA]</scope>
    <source>
        <strain evidence="25 26">CCE9901</strain>
    </source>
</reference>
<dbReference type="Gene3D" id="2.60.120.590">
    <property type="entry name" value="Alpha-ketoglutarate-dependent dioxygenase AlkB-like"/>
    <property type="match status" value="1"/>
</dbReference>
<dbReference type="RefSeq" id="XP_001420808.1">
    <property type="nucleotide sequence ID" value="XM_001420771.1"/>
</dbReference>
<dbReference type="Gramene" id="ABO99101">
    <property type="protein sequence ID" value="ABO99101"/>
    <property type="gene ID" value="OSTLU_17601"/>
</dbReference>
<evidence type="ECO:0000256" key="20">
    <source>
        <dbReference type="ARBA" id="ARBA00048158"/>
    </source>
</evidence>
<evidence type="ECO:0000256" key="21">
    <source>
        <dbReference type="ARBA" id="ARBA00048582"/>
    </source>
</evidence>
<comment type="similarity">
    <text evidence="3">Belongs to the fto family.</text>
</comment>
<dbReference type="SMART" id="SM01223">
    <property type="entry name" value="FTO_NTD"/>
    <property type="match status" value="1"/>
</dbReference>
<evidence type="ECO:0000256" key="6">
    <source>
        <dbReference type="ARBA" id="ARBA00013477"/>
    </source>
</evidence>
<dbReference type="AlphaFoldDB" id="A4S5P8"/>
<dbReference type="EMBL" id="CP000592">
    <property type="protein sequence ID" value="ABO99101.1"/>
    <property type="molecule type" value="Genomic_DNA"/>
</dbReference>
<evidence type="ECO:0000256" key="19">
    <source>
        <dbReference type="ARBA" id="ARBA00047457"/>
    </source>
</evidence>
<evidence type="ECO:0000313" key="25">
    <source>
        <dbReference type="EMBL" id="ABO99101.1"/>
    </source>
</evidence>
<dbReference type="GO" id="GO:0035516">
    <property type="term" value="F:broad specificity oxidative DNA demethylase activity"/>
    <property type="evidence" value="ECO:0007669"/>
    <property type="project" value="InterPro"/>
</dbReference>
<evidence type="ECO:0000256" key="5">
    <source>
        <dbReference type="ARBA" id="ARBA00012931"/>
    </source>
</evidence>
<dbReference type="GO" id="GO:1990931">
    <property type="term" value="F:mRNA N6-methyladenosine dioxygenase activity"/>
    <property type="evidence" value="ECO:0007669"/>
    <property type="project" value="UniProtKB-EC"/>
</dbReference>
<comment type="subunit">
    <text evidence="18">Monomer. May also exist as homodimer.</text>
</comment>
<keyword evidence="8" id="KW-0479">Metal-binding</keyword>
<organism evidence="25 26">
    <name type="scientific">Ostreococcus lucimarinus (strain CCE9901)</name>
    <dbReference type="NCBI Taxonomy" id="436017"/>
    <lineage>
        <taxon>Eukaryota</taxon>
        <taxon>Viridiplantae</taxon>
        <taxon>Chlorophyta</taxon>
        <taxon>Mamiellophyceae</taxon>
        <taxon>Mamiellales</taxon>
        <taxon>Bathycoccaceae</taxon>
        <taxon>Ostreococcus</taxon>
    </lineage>
</organism>
<dbReference type="KEGG" id="olu:OSTLU_17601"/>
<name>A4S5P8_OSTLU</name>
<evidence type="ECO:0000313" key="26">
    <source>
        <dbReference type="Proteomes" id="UP000001568"/>
    </source>
</evidence>
<dbReference type="InterPro" id="IPR024367">
    <property type="entry name" value="FTO_cat_dom"/>
</dbReference>
<dbReference type="STRING" id="436017.A4S5P8"/>
<comment type="catalytic activity">
    <reaction evidence="21">
        <text>a 5'-end (N(7)-methyl 5'-triphosphoguanosine)-(N(6),2'-O-dimethyladenosine) in U6 snRNA + 2-oxoglutarate + O2 = a 5'-end (N(7)-methyl 5'-triphosphoguanosine)-(2'-O-methyladenosine) in U6 snRNA + formaldehyde + succinate + CO2</text>
        <dbReference type="Rhea" id="RHEA:57904"/>
        <dbReference type="Rhea" id="RHEA-COMP:15030"/>
        <dbReference type="Rhea" id="RHEA-COMP:15031"/>
        <dbReference type="ChEBI" id="CHEBI:15379"/>
        <dbReference type="ChEBI" id="CHEBI:16526"/>
        <dbReference type="ChEBI" id="CHEBI:16810"/>
        <dbReference type="ChEBI" id="CHEBI:16842"/>
        <dbReference type="ChEBI" id="CHEBI:30031"/>
        <dbReference type="ChEBI" id="CHEBI:85958"/>
        <dbReference type="ChEBI" id="CHEBI:85959"/>
    </reaction>
</comment>
<keyword evidence="10" id="KW-0560">Oxidoreductase</keyword>
<dbReference type="Pfam" id="PF12934">
    <property type="entry name" value="FTO_CTD"/>
    <property type="match status" value="1"/>
</dbReference>
<evidence type="ECO:0000256" key="22">
    <source>
        <dbReference type="ARBA" id="ARBA00049056"/>
    </source>
</evidence>
<evidence type="ECO:0000256" key="3">
    <source>
        <dbReference type="ARBA" id="ARBA00006264"/>
    </source>
</evidence>
<accession>A4S5P8</accession>
<evidence type="ECO:0000259" key="24">
    <source>
        <dbReference type="SMART" id="SM01223"/>
    </source>
</evidence>
<evidence type="ECO:0000256" key="8">
    <source>
        <dbReference type="ARBA" id="ARBA00022723"/>
    </source>
</evidence>
<dbReference type="eggNOG" id="ENOG502QR31">
    <property type="taxonomic scope" value="Eukaryota"/>
</dbReference>
<comment type="similarity">
    <text evidence="4">Belongs to the alkB family.</text>
</comment>
<gene>
    <name evidence="25" type="ORF">OSTLU_17601</name>
</gene>
<dbReference type="GO" id="GO:0006307">
    <property type="term" value="P:DNA alkylation repair"/>
    <property type="evidence" value="ECO:0007669"/>
    <property type="project" value="InterPro"/>
</dbReference>
<dbReference type="PANTHER" id="PTHR31291:SF2">
    <property type="entry name" value="ALPHA-KETOGLUTARATE-DEPENDENT DIOXYGENASE FTO"/>
    <property type="match status" value="1"/>
</dbReference>
<dbReference type="InterPro" id="IPR032868">
    <property type="entry name" value="FTO"/>
</dbReference>
<dbReference type="EC" id="1.14.11.53" evidence="5"/>
<evidence type="ECO:0000256" key="1">
    <source>
        <dbReference type="ARBA" id="ARBA00004324"/>
    </source>
</evidence>
<dbReference type="InterPro" id="IPR037151">
    <property type="entry name" value="AlkB-like_sf"/>
</dbReference>
<dbReference type="PANTHER" id="PTHR31291">
    <property type="entry name" value="ALPHA-KETOGLUTARATE-DEPENDENT DIOXYGENASE FTO"/>
    <property type="match status" value="1"/>
</dbReference>
<dbReference type="InterPro" id="IPR038413">
    <property type="entry name" value="FTO_C_sf"/>
</dbReference>
<evidence type="ECO:0000256" key="16">
    <source>
        <dbReference type="ARBA" id="ARBA00032169"/>
    </source>
</evidence>
<comment type="catalytic activity">
    <reaction evidence="19">
        <text>an N(1)-methyladenosine in tRNA + 2-oxoglutarate + O2 = an adenosine in tRNA + formaldehyde + succinate + CO2</text>
        <dbReference type="Rhea" id="RHEA:54576"/>
        <dbReference type="Rhea" id="RHEA-COMP:10242"/>
        <dbReference type="Rhea" id="RHEA-COMP:12312"/>
        <dbReference type="ChEBI" id="CHEBI:15379"/>
        <dbReference type="ChEBI" id="CHEBI:16526"/>
        <dbReference type="ChEBI" id="CHEBI:16810"/>
        <dbReference type="ChEBI" id="CHEBI:16842"/>
        <dbReference type="ChEBI" id="CHEBI:30031"/>
        <dbReference type="ChEBI" id="CHEBI:74411"/>
        <dbReference type="ChEBI" id="CHEBI:74491"/>
    </reaction>
</comment>
<dbReference type="GeneID" id="5004766"/>
<dbReference type="OrthoDB" id="46257at2759"/>
<proteinExistence type="inferred from homology"/>
<evidence type="ECO:0000256" key="15">
    <source>
        <dbReference type="ARBA" id="ARBA00030557"/>
    </source>
</evidence>
<evidence type="ECO:0000256" key="11">
    <source>
        <dbReference type="ARBA" id="ARBA00023004"/>
    </source>
</evidence>
<dbReference type="OMA" id="NYSCEGS"/>
<dbReference type="SUPFAM" id="SSF51197">
    <property type="entry name" value="Clavaminate synthase-like"/>
    <property type="match status" value="1"/>
</dbReference>
<dbReference type="GO" id="GO:0016607">
    <property type="term" value="C:nuclear speck"/>
    <property type="evidence" value="ECO:0007669"/>
    <property type="project" value="UniProtKB-SubCell"/>
</dbReference>
<dbReference type="GO" id="GO:0046872">
    <property type="term" value="F:metal ion binding"/>
    <property type="evidence" value="ECO:0007669"/>
    <property type="project" value="UniProtKB-KW"/>
</dbReference>
<evidence type="ECO:0000256" key="4">
    <source>
        <dbReference type="ARBA" id="ARBA00007879"/>
    </source>
</evidence>
<sequence>MSPSSSVLEPEDGEPFARVHRAHYRGFVVDAPSVLPASLHDDVERAFDDMRSRGEFTHDVVSAGNKVSTTYVRRCLLGEDGMTYHYQKLRLFAQPWRGREAYEVVRRLNETLTRSARERCEKLGGAFAESECEYNVTLINYMETEGESEIELRNEEKFDLGTTSVSWHSDSSLRENSTVAVYHTYEAPERKDWRVALRALNAECEVLCVPLEDKATYYMCGEFNATHHHAVLTGSSARYSSTHRVAVVAKDTFQYIKRRCIDALAIVPDLERENKPLDAKQIQFLADVHREVEFQWIRMFHLQGEAHAAWHDTYWTRKIAELTEAWDRMEACFRVILSKLKRSSRSPESPPRAYAMLLYALKTVKELRDEYTKRTKASAYASLPPSQRPVDLPAYDNTSPLPFELKPVIYFLEEEQNKV</sequence>
<dbReference type="GO" id="GO:0040014">
    <property type="term" value="P:regulation of multicellular organism growth"/>
    <property type="evidence" value="ECO:0007669"/>
    <property type="project" value="InterPro"/>
</dbReference>
<dbReference type="GO" id="GO:0042245">
    <property type="term" value="P:RNA repair"/>
    <property type="evidence" value="ECO:0007669"/>
    <property type="project" value="InterPro"/>
</dbReference>
<evidence type="ECO:0000256" key="9">
    <source>
        <dbReference type="ARBA" id="ARBA00022964"/>
    </source>
</evidence>
<dbReference type="Proteomes" id="UP000001568">
    <property type="component" value="Chromosome 12"/>
</dbReference>
<dbReference type="HOGENOM" id="CLU_041676_0_0_1"/>
<dbReference type="GO" id="GO:0005737">
    <property type="term" value="C:cytoplasm"/>
    <property type="evidence" value="ECO:0007669"/>
    <property type="project" value="UniProtKB-SubCell"/>
</dbReference>
<evidence type="ECO:0000256" key="13">
    <source>
        <dbReference type="ARBA" id="ARBA00030404"/>
    </source>
</evidence>
<evidence type="ECO:0000256" key="17">
    <source>
        <dbReference type="ARBA" id="ARBA00032950"/>
    </source>
</evidence>
<protein>
    <recommendedName>
        <fullName evidence="6">Alpha-ketoglutarate-dependent dioxygenase FTO</fullName>
        <ecNumber evidence="5">1.14.11.53</ecNumber>
    </recommendedName>
    <alternativeName>
        <fullName evidence="13">U6 small nuclear RNA (2'-O-methyladenosine-N(6)-)-demethylase FTO</fullName>
    </alternativeName>
    <alternativeName>
        <fullName evidence="14">U6 small nuclear RNA N(6)-methyladenosine-demethylase FTO</fullName>
    </alternativeName>
    <alternativeName>
        <fullName evidence="16">mRNA (2'-O-methyladenosine-N(6)-)-demethylase FTO</fullName>
    </alternativeName>
    <alternativeName>
        <fullName evidence="17">mRNA N(6)-methyladenosine demethylase FTO</fullName>
    </alternativeName>
    <alternativeName>
        <fullName evidence="15">tRNA N1-methyl adenine demethylase FTO</fullName>
    </alternativeName>
</protein>
<evidence type="ECO:0000256" key="10">
    <source>
        <dbReference type="ARBA" id="ARBA00023002"/>
    </source>
</evidence>